<protein>
    <recommendedName>
        <fullName evidence="3">beta-galactosidase</fullName>
        <ecNumber evidence="3">3.2.1.23</ecNumber>
    </recommendedName>
</protein>
<evidence type="ECO:0000313" key="10">
    <source>
        <dbReference type="EMBL" id="QRW18475.1"/>
    </source>
</evidence>
<dbReference type="GeneID" id="67025679"/>
<dbReference type="Pfam" id="PF10435">
    <property type="entry name" value="BetaGal_dom2"/>
    <property type="match status" value="1"/>
</dbReference>
<dbReference type="InterPro" id="IPR037110">
    <property type="entry name" value="Betagal_dom2_sf"/>
</dbReference>
<dbReference type="InterPro" id="IPR025972">
    <property type="entry name" value="BetaGal_dom3"/>
</dbReference>
<dbReference type="PANTHER" id="PTHR23421">
    <property type="entry name" value="BETA-GALACTOSIDASE RELATED"/>
    <property type="match status" value="1"/>
</dbReference>
<reference evidence="10" key="1">
    <citation type="submission" date="2020-05" db="EMBL/GenBank/DDBJ databases">
        <title>Evolutionary and genomic comparisons of hybrid uninucleate and nonhybrid Rhizoctonia fungi.</title>
        <authorList>
            <person name="Li C."/>
            <person name="Chen X."/>
        </authorList>
    </citation>
    <scope>NUCLEOTIDE SEQUENCE</scope>
    <source>
        <strain evidence="10">AG-1 IA</strain>
    </source>
</reference>
<evidence type="ECO:0000256" key="8">
    <source>
        <dbReference type="RuleBase" id="RU003679"/>
    </source>
</evidence>
<dbReference type="SUPFAM" id="SSF51445">
    <property type="entry name" value="(Trans)glycosidases"/>
    <property type="match status" value="1"/>
</dbReference>
<evidence type="ECO:0000256" key="7">
    <source>
        <dbReference type="ARBA" id="ARBA00023295"/>
    </source>
</evidence>
<dbReference type="InterPro" id="IPR008979">
    <property type="entry name" value="Galactose-bd-like_sf"/>
</dbReference>
<dbReference type="RefSeq" id="XP_043178712.1">
    <property type="nucleotide sequence ID" value="XM_043323216.1"/>
</dbReference>
<evidence type="ECO:0000259" key="9">
    <source>
        <dbReference type="SMART" id="SM01029"/>
    </source>
</evidence>
<comment type="similarity">
    <text evidence="2 8">Belongs to the glycosyl hydrolase 35 family.</text>
</comment>
<dbReference type="PRINTS" id="PR00742">
    <property type="entry name" value="GLHYDRLASE35"/>
</dbReference>
<dbReference type="SUPFAM" id="SSF117100">
    <property type="entry name" value="Beta-galactosidase LacA, domain 3"/>
    <property type="match status" value="1"/>
</dbReference>
<dbReference type="FunFam" id="3.20.20.80:FF:000040">
    <property type="entry name" value="Beta-galactosidase A"/>
    <property type="match status" value="1"/>
</dbReference>
<organism evidence="10 11">
    <name type="scientific">Rhizoctonia solani</name>
    <dbReference type="NCBI Taxonomy" id="456999"/>
    <lineage>
        <taxon>Eukaryota</taxon>
        <taxon>Fungi</taxon>
        <taxon>Dikarya</taxon>
        <taxon>Basidiomycota</taxon>
        <taxon>Agaricomycotina</taxon>
        <taxon>Agaricomycetes</taxon>
        <taxon>Cantharellales</taxon>
        <taxon>Ceratobasidiaceae</taxon>
        <taxon>Rhizoctonia</taxon>
    </lineage>
</organism>
<dbReference type="EC" id="3.2.1.23" evidence="3"/>
<evidence type="ECO:0000256" key="6">
    <source>
        <dbReference type="ARBA" id="ARBA00023180"/>
    </source>
</evidence>
<dbReference type="Gene3D" id="2.60.390.10">
    <property type="entry name" value="Beta-galactosidase, domain 3"/>
    <property type="match status" value="1"/>
</dbReference>
<feature type="domain" description="Beta-galactosidase" evidence="9">
    <location>
        <begin position="864"/>
        <end position="1035"/>
    </location>
</feature>
<dbReference type="InterPro" id="IPR025300">
    <property type="entry name" value="BetaGal_jelly_roll_dom"/>
</dbReference>
<evidence type="ECO:0000256" key="5">
    <source>
        <dbReference type="ARBA" id="ARBA00022801"/>
    </source>
</evidence>
<dbReference type="EMBL" id="CP059660">
    <property type="protein sequence ID" value="QRW18475.1"/>
    <property type="molecule type" value="Genomic_DNA"/>
</dbReference>
<dbReference type="GO" id="GO:0005975">
    <property type="term" value="P:carbohydrate metabolic process"/>
    <property type="evidence" value="ECO:0007669"/>
    <property type="project" value="InterPro"/>
</dbReference>
<dbReference type="KEGG" id="rsx:RhiXN_03399"/>
<gene>
    <name evidence="10" type="ORF">RhiXN_03399</name>
</gene>
<dbReference type="Pfam" id="PF01301">
    <property type="entry name" value="Glyco_hydro_35"/>
    <property type="match status" value="1"/>
</dbReference>
<dbReference type="GO" id="GO:0004565">
    <property type="term" value="F:beta-galactosidase activity"/>
    <property type="evidence" value="ECO:0007669"/>
    <property type="project" value="UniProtKB-EC"/>
</dbReference>
<dbReference type="SUPFAM" id="SSF49785">
    <property type="entry name" value="Galactose-binding domain-like"/>
    <property type="match status" value="2"/>
</dbReference>
<keyword evidence="7" id="KW-0326">Glycosidase</keyword>
<dbReference type="Pfam" id="PF13364">
    <property type="entry name" value="BetaGal_ABD2"/>
    <property type="match status" value="2"/>
</dbReference>
<dbReference type="InterPro" id="IPR017853">
    <property type="entry name" value="GH"/>
</dbReference>
<evidence type="ECO:0000256" key="3">
    <source>
        <dbReference type="ARBA" id="ARBA00012756"/>
    </source>
</evidence>
<accession>A0A8H8NS26</accession>
<dbReference type="Proteomes" id="UP000650533">
    <property type="component" value="Chromosome 3"/>
</dbReference>
<keyword evidence="5 10" id="KW-0378">Hydrolase</keyword>
<dbReference type="SMART" id="SM01029">
    <property type="entry name" value="BetaGal_dom2"/>
    <property type="match status" value="1"/>
</dbReference>
<keyword evidence="6" id="KW-0325">Glycoprotein</keyword>
<evidence type="ECO:0000256" key="2">
    <source>
        <dbReference type="ARBA" id="ARBA00009809"/>
    </source>
</evidence>
<proteinExistence type="inferred from homology"/>
<dbReference type="Gene3D" id="2.102.20.10">
    <property type="entry name" value="Beta-galactosidase, domain 2"/>
    <property type="match status" value="1"/>
</dbReference>
<dbReference type="InterPro" id="IPR018954">
    <property type="entry name" value="Betagal_dom2"/>
</dbReference>
<dbReference type="InterPro" id="IPR031330">
    <property type="entry name" value="Gly_Hdrlase_35_cat"/>
</dbReference>
<name>A0A8H8NS26_9AGAM</name>
<evidence type="ECO:0000256" key="4">
    <source>
        <dbReference type="ARBA" id="ARBA00022729"/>
    </source>
</evidence>
<sequence>MSAFDNFSASMSDALLALPQPSNTRVPRPLLARRSWRYQRETFGDYLQWIYNENSDKPAFAPVKDKFKETLDTILEYESSISDILADNQSPKDDCIARQYHQATKPLMSAFLAQLPKAHYNFKRFMATILRAESQNVLVSGIEHFSETYKAKPAQTLTPPSGALSNDSQRTLLPEFAMVFINMVLPTTTMTGTSPGMKLQVAFNTLVSKQSTDDFALALALPPSSIPSPTATQDTYICTSDLGVYQVHFPILACASPMFVGFLTPRGPAYGPKFYDIADDSASFCCFLSLVYSRDLPAISTFSGLDYALTVARKYGLVLSAKILRGLLSDPGSWVYVEKDPWSAFLVAQQWGFINEMNTASRKLVGQVDLTDDGTLERLQASESGIKVLAWLVARQTKLATRLLSSPLSDPSTPLVCFSCPDTVFNWINAWAQNLYKALSASAETPELFGLASVLEVAECEECREIIVKNAKAVETWMRSVRDDLKSDVAGQTLVDQSSKYVASPGSLGFYKGNSSAAVTFDQYSLMLDGKRIMVFSGEFHPWRLPSIPLWRDILEKIKAGGFNTVSIYTHWGLTEGKRGVLNFDGYRSLTKFLNVAKSVGVLVILRPGPYINAETTSGGMPGWVSNLADASRSNGTDFTAAWKPYITQISKDAAPYQYPDGPIILVQSENEFGGDSVTNPWSYGHTDHMKWVQETMRANGLDKVPTTHNDYKPQGEYATGPAKVDLYARDGYPLGWDCSHPEVWKELDASLDADHQRLNPAEPLYLAEYQGGALDAWNGPGYEKCYQLLNEQFASVIYKNNYAAGISLQSLYMIYGGTNWGNLAAPVVYTSYDWGAAISEDRTLTPKFHEIKLHGLFLHATPHYHVAGRVSTGSELVSNPKIFVTHLATAEGQHLYVARQTTNANTAREEFTLDVKTKSGAVTLPGLALDGRDSKIFVTEYPFGGSLMSYSTAEVATWLTLDGQDHIVLFASNQTTKTVIPTTSRTKPTISGPGSSITATLSDNAVTISGKPPSSGLVRVSIGKTSVWLADKKWLAPRIWQPRTTGTTGNGIYDLSPRTGSVLVFGPYLVRSATLTGSTLALVGDLVSNSATELEVLTPSSVKTITWNGKSVKFSKAPSGTLKSTLDTPDLKPKLPDLKSLEWKCTDSLPEVELGFDDSQWILANKTTTARPARFQPLGGKVVLYADEYGYHQGNTIYRGRFSSQATGVKLIVQGGSYFGYSAFLNGVFLGSGQSSNDIIETNYTFPTGVVGNDNIVTVVLDNTGIDEENWEGKSKAPRGIRGYELLGSGDFDSWKLTGNIDGEETQDIVRGPLNQGGLYVERIGAIFPNYTLNNIWNSSASCTPFKGINQAGIVAYKTKFLLNITETTDLTISFKFTRTQASNYRSMLYINGFTSNYGPQTVFPIPEGILNHRGENDVLLTVWSLDAEGAKVAALELTSSITLDSGKEIVTGVTA</sequence>
<comment type="catalytic activity">
    <reaction evidence="1">
        <text>Hydrolysis of terminal non-reducing beta-D-galactose residues in beta-D-galactosides.</text>
        <dbReference type="EC" id="3.2.1.23"/>
    </reaction>
</comment>
<dbReference type="SUPFAM" id="SSF51011">
    <property type="entry name" value="Glycosyl hydrolase domain"/>
    <property type="match status" value="1"/>
</dbReference>
<keyword evidence="4" id="KW-0732">Signal</keyword>
<evidence type="ECO:0000256" key="1">
    <source>
        <dbReference type="ARBA" id="ARBA00001412"/>
    </source>
</evidence>
<dbReference type="Gene3D" id="3.20.20.80">
    <property type="entry name" value="Glycosidases"/>
    <property type="match status" value="1"/>
</dbReference>
<evidence type="ECO:0000313" key="11">
    <source>
        <dbReference type="Proteomes" id="UP000650533"/>
    </source>
</evidence>
<dbReference type="Gene3D" id="2.60.120.260">
    <property type="entry name" value="Galactose-binding domain-like"/>
    <property type="match status" value="2"/>
</dbReference>
<dbReference type="InterPro" id="IPR036833">
    <property type="entry name" value="BetaGal_dom3_sf"/>
</dbReference>
<dbReference type="InterPro" id="IPR001944">
    <property type="entry name" value="Glycoside_Hdrlase_35"/>
</dbReference>
<dbReference type="Pfam" id="PF13363">
    <property type="entry name" value="BetaGal_dom3"/>
    <property type="match status" value="1"/>
</dbReference>